<dbReference type="InterPro" id="IPR020901">
    <property type="entry name" value="Prtase_inh_Kunz-CS"/>
</dbReference>
<dbReference type="Gene3D" id="4.10.410.10">
    <property type="entry name" value="Pancreatic trypsin inhibitor Kunitz domain"/>
    <property type="match status" value="1"/>
</dbReference>
<feature type="domain" description="BPTI/Kunitz inhibitor" evidence="2">
    <location>
        <begin position="39"/>
        <end position="93"/>
    </location>
</feature>
<feature type="chain" id="PRO_5002202755" evidence="1">
    <location>
        <begin position="25"/>
        <end position="107"/>
    </location>
</feature>
<dbReference type="PROSITE" id="PS00280">
    <property type="entry name" value="BPTI_KUNITZ_1"/>
    <property type="match status" value="1"/>
</dbReference>
<dbReference type="SUPFAM" id="SSF57362">
    <property type="entry name" value="BPTI-like"/>
    <property type="match status" value="1"/>
</dbReference>
<sequence>MLMKHVYVVFWTFFLFVSLRDSVGVGGVLFSDVEPEDECAKAPEKRTNCPEQATDALPIYYNKTAGGCFPFYYTGCEASDNNFPDKDTCQQSCDPTTWEFEEYIAQR</sequence>
<dbReference type="AlphaFoldDB" id="A0A0C9SD17"/>
<feature type="signal peptide" evidence="1">
    <location>
        <begin position="1"/>
        <end position="24"/>
    </location>
</feature>
<proteinExistence type="evidence at transcript level"/>
<keyword evidence="1" id="KW-0732">Signal</keyword>
<reference evidence="3" key="1">
    <citation type="journal article" date="2015" name="PLoS ONE">
        <title>An Insight into the Sialome of the Lone Star Tick, Amblyomma americanum, with a Glimpse on Its Time Dependent Gene Expression.</title>
        <authorList>
            <person name="Karim S."/>
            <person name="Ribeiro J.M."/>
        </authorList>
    </citation>
    <scope>NUCLEOTIDE SEQUENCE</scope>
    <source>
        <tissue evidence="3">Salivary gland</tissue>
    </source>
</reference>
<dbReference type="CDD" id="cd00109">
    <property type="entry name" value="Kunitz-type"/>
    <property type="match status" value="1"/>
</dbReference>
<dbReference type="EMBL" id="GBZX01000968">
    <property type="protein sequence ID" value="JAG91772.1"/>
    <property type="molecule type" value="mRNA"/>
</dbReference>
<dbReference type="SMART" id="SM00131">
    <property type="entry name" value="KU"/>
    <property type="match status" value="1"/>
</dbReference>
<evidence type="ECO:0000259" key="2">
    <source>
        <dbReference type="PROSITE" id="PS50279"/>
    </source>
</evidence>
<accession>A0A0C9SD17</accession>
<dbReference type="PROSITE" id="PS50279">
    <property type="entry name" value="BPTI_KUNITZ_2"/>
    <property type="match status" value="1"/>
</dbReference>
<name>A0A0C9SD17_AMBAM</name>
<dbReference type="Pfam" id="PF00014">
    <property type="entry name" value="Kunitz_BPTI"/>
    <property type="match status" value="1"/>
</dbReference>
<dbReference type="InterPro" id="IPR002223">
    <property type="entry name" value="Kunitz_BPTI"/>
</dbReference>
<dbReference type="InterPro" id="IPR036880">
    <property type="entry name" value="Kunitz_BPTI_sf"/>
</dbReference>
<evidence type="ECO:0000256" key="1">
    <source>
        <dbReference type="SAM" id="SignalP"/>
    </source>
</evidence>
<dbReference type="GO" id="GO:0004867">
    <property type="term" value="F:serine-type endopeptidase inhibitor activity"/>
    <property type="evidence" value="ECO:0007669"/>
    <property type="project" value="InterPro"/>
</dbReference>
<organism evidence="3">
    <name type="scientific">Amblyomma americanum</name>
    <name type="common">Lone star tick</name>
    <dbReference type="NCBI Taxonomy" id="6943"/>
    <lineage>
        <taxon>Eukaryota</taxon>
        <taxon>Metazoa</taxon>
        <taxon>Ecdysozoa</taxon>
        <taxon>Arthropoda</taxon>
        <taxon>Chelicerata</taxon>
        <taxon>Arachnida</taxon>
        <taxon>Acari</taxon>
        <taxon>Parasitiformes</taxon>
        <taxon>Ixodida</taxon>
        <taxon>Ixodoidea</taxon>
        <taxon>Ixodidae</taxon>
        <taxon>Amblyomminae</taxon>
        <taxon>Amblyomma</taxon>
    </lineage>
</organism>
<protein>
    <submittedName>
        <fullName evidence="3">Putative bpti/kunitz family of serine protease inhibitor</fullName>
    </submittedName>
</protein>
<evidence type="ECO:0000313" key="3">
    <source>
        <dbReference type="EMBL" id="JAG91772.1"/>
    </source>
</evidence>